<proteinExistence type="predicted"/>
<dbReference type="GO" id="GO:0016747">
    <property type="term" value="F:acyltransferase activity, transferring groups other than amino-acyl groups"/>
    <property type="evidence" value="ECO:0007669"/>
    <property type="project" value="TreeGrafter"/>
</dbReference>
<dbReference type="PANTHER" id="PTHR31642:SF310">
    <property type="entry name" value="FATTY ALCOHOL:CAFFEOYL-COA ACYLTRANSFERASE"/>
    <property type="match status" value="1"/>
</dbReference>
<dbReference type="InterPro" id="IPR050317">
    <property type="entry name" value="Plant_Fungal_Acyltransferase"/>
</dbReference>
<dbReference type="GO" id="GO:0044550">
    <property type="term" value="P:secondary metabolite biosynthetic process"/>
    <property type="evidence" value="ECO:0007669"/>
    <property type="project" value="TreeGrafter"/>
</dbReference>
<comment type="caution">
    <text evidence="2">The sequence shown here is derived from an EMBL/GenBank/DDBJ whole genome shotgun (WGS) entry which is preliminary data.</text>
</comment>
<dbReference type="AlphaFoldDB" id="A0AAI9X629"/>
<reference evidence="2" key="2">
    <citation type="journal article" date="2016" name="Fungal Biol.">
        <title>Ochratoxin A production by Penicillium thymicola.</title>
        <authorList>
            <person name="Nguyen H.D.T."/>
            <person name="McMullin D.R."/>
            <person name="Ponomareva E."/>
            <person name="Riley R."/>
            <person name="Pomraning K.R."/>
            <person name="Baker S.E."/>
            <person name="Seifert K.A."/>
        </authorList>
    </citation>
    <scope>NUCLEOTIDE SEQUENCE</scope>
    <source>
        <strain evidence="2">DAOM 180753</strain>
    </source>
</reference>
<reference evidence="2" key="1">
    <citation type="submission" date="2015-06" db="EMBL/GenBank/DDBJ databases">
        <authorList>
            <person name="Nguyen H."/>
        </authorList>
    </citation>
    <scope>NUCLEOTIDE SEQUENCE</scope>
    <source>
        <strain evidence="2">DAOM 180753</strain>
    </source>
</reference>
<keyword evidence="1" id="KW-0808">Transferase</keyword>
<keyword evidence="3" id="KW-1185">Reference proteome</keyword>
<organism evidence="2 3">
    <name type="scientific">Penicillium thymicola</name>
    <dbReference type="NCBI Taxonomy" id="293382"/>
    <lineage>
        <taxon>Eukaryota</taxon>
        <taxon>Fungi</taxon>
        <taxon>Dikarya</taxon>
        <taxon>Ascomycota</taxon>
        <taxon>Pezizomycotina</taxon>
        <taxon>Eurotiomycetes</taxon>
        <taxon>Eurotiomycetidae</taxon>
        <taxon>Eurotiales</taxon>
        <taxon>Aspergillaceae</taxon>
        <taxon>Penicillium</taxon>
    </lineage>
</organism>
<evidence type="ECO:0000313" key="3">
    <source>
        <dbReference type="Proteomes" id="UP001227192"/>
    </source>
</evidence>
<evidence type="ECO:0000256" key="1">
    <source>
        <dbReference type="ARBA" id="ARBA00022679"/>
    </source>
</evidence>
<evidence type="ECO:0000313" key="2">
    <source>
        <dbReference type="EMBL" id="KAJ9485205.1"/>
    </source>
</evidence>
<dbReference type="Gene3D" id="3.30.559.10">
    <property type="entry name" value="Chloramphenicol acetyltransferase-like domain"/>
    <property type="match status" value="2"/>
</dbReference>
<dbReference type="EMBL" id="LACB01000280">
    <property type="protein sequence ID" value="KAJ9485205.1"/>
    <property type="molecule type" value="Genomic_DNA"/>
</dbReference>
<name>A0AAI9X629_PENTH</name>
<protein>
    <submittedName>
        <fullName evidence="2">Uncharacterized protein</fullName>
    </submittedName>
</protein>
<dbReference type="InterPro" id="IPR023213">
    <property type="entry name" value="CAT-like_dom_sf"/>
</dbReference>
<sequence>MTISQQEYDFGSESALPVNASLSDDAYILSDLDMTMPDTLVTPFLIYELPSHHDAQFIVKSFQRGLDEAVKHLPTLAAKISFDESKKPCRKMRPGVLKLTVRQFGPGQHKSYQELAENSFSPSELDRLKLMPDIVHKDTTERPLCILQLNFIPGGIILAFGFNHVPLDMASMDLAISLITKCTKPQMENSPQRVTPVNFNRQPLAASTRLASLPRAELLAQATDYQVIDTAAAINQASSKALENNRNVNKGVVYRISGSRAKRLKQSCEPLDGVANYVSTYDCIVGILWKSVMRLRAASDPDLNNNLSSRFLHPVDLRNRPGSGISKNYFGNAVSVASAGPVPISQLTGRNGLSVAASHIRKSVEGTSQDSINHVTALGSTMGPSEKMQYRPPGLLKENFLVTSWHSAHPEVWDFGIGAPQMVRTWLLPMPGCAIIFPDCQPQADEQFYDCFVILSEAEQDMLSRDVEMNTWFQII</sequence>
<gene>
    <name evidence="2" type="ORF">VN97_g8159</name>
</gene>
<accession>A0AAI9X629</accession>
<dbReference type="Proteomes" id="UP001227192">
    <property type="component" value="Unassembled WGS sequence"/>
</dbReference>
<dbReference type="PANTHER" id="PTHR31642">
    <property type="entry name" value="TRICHOTHECENE 3-O-ACETYLTRANSFERASE"/>
    <property type="match status" value="1"/>
</dbReference>
<dbReference type="Pfam" id="PF02458">
    <property type="entry name" value="Transferase"/>
    <property type="match status" value="1"/>
</dbReference>